<feature type="region of interest" description="Disordered" evidence="6">
    <location>
        <begin position="1"/>
        <end position="23"/>
    </location>
</feature>
<evidence type="ECO:0000313" key="7">
    <source>
        <dbReference type="EMBL" id="NDY57197.1"/>
    </source>
</evidence>
<comment type="function">
    <text evidence="5">Transfers and isomerizes the ribose moiety from AdoMet to the 7-aminomethyl group of 7-deazaguanine (preQ1-tRNA) to give epoxyqueuosine (oQ-tRNA).</text>
</comment>
<accession>A0A7K3NM50</accession>
<evidence type="ECO:0000256" key="3">
    <source>
        <dbReference type="ARBA" id="ARBA00022691"/>
    </source>
</evidence>
<keyword evidence="3 5" id="KW-0949">S-adenosyl-L-methionine</keyword>
<reference evidence="7 8" key="1">
    <citation type="submission" date="2020-02" db="EMBL/GenBank/DDBJ databases">
        <title>Comparative genomics of sulfur disproportionating microorganisms.</title>
        <authorList>
            <person name="Ward L.M."/>
            <person name="Bertran E."/>
            <person name="Johnston D.T."/>
        </authorList>
    </citation>
    <scope>NUCLEOTIDE SEQUENCE [LARGE SCALE GENOMIC DNA]</scope>
    <source>
        <strain evidence="7 8">DSM 3696</strain>
    </source>
</reference>
<dbReference type="SUPFAM" id="SSF111337">
    <property type="entry name" value="QueA-like"/>
    <property type="match status" value="1"/>
</dbReference>
<comment type="pathway">
    <text evidence="5">tRNA modification; tRNA-queuosine biosynthesis.</text>
</comment>
<dbReference type="Proteomes" id="UP000469724">
    <property type="component" value="Unassembled WGS sequence"/>
</dbReference>
<dbReference type="GO" id="GO:0008616">
    <property type="term" value="P:tRNA queuosine(34) biosynthetic process"/>
    <property type="evidence" value="ECO:0007669"/>
    <property type="project" value="UniProtKB-UniRule"/>
</dbReference>
<dbReference type="InterPro" id="IPR042119">
    <property type="entry name" value="QueA_dom2"/>
</dbReference>
<keyword evidence="2 5" id="KW-0808">Transferase</keyword>
<name>A0A7K3NM50_9BACT</name>
<comment type="subunit">
    <text evidence="5">Monomer.</text>
</comment>
<dbReference type="InterPro" id="IPR003699">
    <property type="entry name" value="QueA"/>
</dbReference>
<gene>
    <name evidence="5 7" type="primary">queA</name>
    <name evidence="7" type="ORF">G3N56_10645</name>
</gene>
<sequence length="380" mass="40671">MTPGPHDPPHDPASGDPGGVPADCDLGTYQFHLPPELIAQRPLPQRDASRLMLLSRETGGARQARFADLPDLLPPNALLVANNTRVAPVRLFGRKKTGGAVEFLLLTPPVLLSAAPDPGRPGRVSARAVGLLRASKAPKPGDLVTFSDELSLTVISRGEFGHAEVMLSYVGRLPDILDAIGHMPLPPYIKRPDETADASRYQTVYARPDKPGSAAAPTAGLHFTPDMRHALKKRGFDWAEVTLHVGYGTFSPVRATDIRNHDMHREHLEIPPETAAAVSLAKSQGRPVIAVGTTSVRALEGAFAATGRIAPFVGATDIFLRPGCDFQVIDGLFTNFHLPGSTLLIMICALAGTDHVLSAYHEAISAGFRFFSYGDAMLIV</sequence>
<keyword evidence="7" id="KW-0413">Isomerase</keyword>
<keyword evidence="7" id="KW-0328">Glycosyltransferase</keyword>
<evidence type="ECO:0000256" key="4">
    <source>
        <dbReference type="ARBA" id="ARBA00022785"/>
    </source>
</evidence>
<dbReference type="NCBIfam" id="NF001140">
    <property type="entry name" value="PRK00147.1"/>
    <property type="match status" value="1"/>
</dbReference>
<organism evidence="7 8">
    <name type="scientific">Desulfolutivibrio sulfodismutans</name>
    <dbReference type="NCBI Taxonomy" id="63561"/>
    <lineage>
        <taxon>Bacteria</taxon>
        <taxon>Pseudomonadati</taxon>
        <taxon>Thermodesulfobacteriota</taxon>
        <taxon>Desulfovibrionia</taxon>
        <taxon>Desulfovibrionales</taxon>
        <taxon>Desulfovibrionaceae</taxon>
        <taxon>Desulfolutivibrio</taxon>
    </lineage>
</organism>
<dbReference type="EMBL" id="JAAGRQ010000039">
    <property type="protein sequence ID" value="NDY57197.1"/>
    <property type="molecule type" value="Genomic_DNA"/>
</dbReference>
<dbReference type="NCBIfam" id="TIGR00113">
    <property type="entry name" value="queA"/>
    <property type="match status" value="1"/>
</dbReference>
<dbReference type="GO" id="GO:0005737">
    <property type="term" value="C:cytoplasm"/>
    <property type="evidence" value="ECO:0007669"/>
    <property type="project" value="UniProtKB-SubCell"/>
</dbReference>
<dbReference type="Gene3D" id="2.40.10.240">
    <property type="entry name" value="QueA-like"/>
    <property type="match status" value="1"/>
</dbReference>
<dbReference type="RefSeq" id="WP_163302238.1">
    <property type="nucleotide sequence ID" value="NZ_JAAGRQ010000039.1"/>
</dbReference>
<comment type="caution">
    <text evidence="7">The sequence shown here is derived from an EMBL/GenBank/DDBJ whole genome shotgun (WGS) entry which is preliminary data.</text>
</comment>
<protein>
    <recommendedName>
        <fullName evidence="5">S-adenosylmethionine:tRNA ribosyltransferase-isomerase</fullName>
        <ecNumber evidence="5">2.4.99.17</ecNumber>
    </recommendedName>
    <alternativeName>
        <fullName evidence="5">Queuosine biosynthesis protein QueA</fullName>
    </alternativeName>
</protein>
<keyword evidence="8" id="KW-1185">Reference proteome</keyword>
<dbReference type="InterPro" id="IPR042118">
    <property type="entry name" value="QueA_dom1"/>
</dbReference>
<dbReference type="InterPro" id="IPR036100">
    <property type="entry name" value="QueA_sf"/>
</dbReference>
<dbReference type="GO" id="GO:0051075">
    <property type="term" value="F:S-adenosylmethionine:tRNA ribosyltransferase-isomerase activity"/>
    <property type="evidence" value="ECO:0007669"/>
    <property type="project" value="UniProtKB-EC"/>
</dbReference>
<dbReference type="UniPathway" id="UPA00392"/>
<keyword evidence="1 5" id="KW-0963">Cytoplasm</keyword>
<dbReference type="Gene3D" id="3.40.1780.10">
    <property type="entry name" value="QueA-like"/>
    <property type="match status" value="1"/>
</dbReference>
<dbReference type="AlphaFoldDB" id="A0A7K3NM50"/>
<dbReference type="Pfam" id="PF02547">
    <property type="entry name" value="Queuosine_synth"/>
    <property type="match status" value="1"/>
</dbReference>
<evidence type="ECO:0000256" key="1">
    <source>
        <dbReference type="ARBA" id="ARBA00022490"/>
    </source>
</evidence>
<comment type="subcellular location">
    <subcellularLocation>
        <location evidence="5">Cytoplasm</location>
    </subcellularLocation>
</comment>
<evidence type="ECO:0000256" key="5">
    <source>
        <dbReference type="HAMAP-Rule" id="MF_00113"/>
    </source>
</evidence>
<comment type="similarity">
    <text evidence="5">Belongs to the QueA family.</text>
</comment>
<dbReference type="EC" id="2.4.99.17" evidence="5"/>
<keyword evidence="4 5" id="KW-0671">Queuosine biosynthesis</keyword>
<comment type="catalytic activity">
    <reaction evidence="5">
        <text>7-aminomethyl-7-carbaguanosine(34) in tRNA + S-adenosyl-L-methionine = epoxyqueuosine(34) in tRNA + adenine + L-methionine + 2 H(+)</text>
        <dbReference type="Rhea" id="RHEA:32155"/>
        <dbReference type="Rhea" id="RHEA-COMP:10342"/>
        <dbReference type="Rhea" id="RHEA-COMP:18582"/>
        <dbReference type="ChEBI" id="CHEBI:15378"/>
        <dbReference type="ChEBI" id="CHEBI:16708"/>
        <dbReference type="ChEBI" id="CHEBI:57844"/>
        <dbReference type="ChEBI" id="CHEBI:59789"/>
        <dbReference type="ChEBI" id="CHEBI:82833"/>
        <dbReference type="ChEBI" id="CHEBI:194443"/>
        <dbReference type="EC" id="2.4.99.17"/>
    </reaction>
</comment>
<dbReference type="PANTHER" id="PTHR30307">
    <property type="entry name" value="S-ADENOSYLMETHIONINE:TRNA RIBOSYLTRANSFERASE-ISOMERASE"/>
    <property type="match status" value="1"/>
</dbReference>
<dbReference type="PANTHER" id="PTHR30307:SF0">
    <property type="entry name" value="S-ADENOSYLMETHIONINE:TRNA RIBOSYLTRANSFERASE-ISOMERASE"/>
    <property type="match status" value="1"/>
</dbReference>
<dbReference type="HAMAP" id="MF_00113">
    <property type="entry name" value="QueA"/>
    <property type="match status" value="1"/>
</dbReference>
<evidence type="ECO:0000313" key="8">
    <source>
        <dbReference type="Proteomes" id="UP000469724"/>
    </source>
</evidence>
<evidence type="ECO:0000256" key="6">
    <source>
        <dbReference type="SAM" id="MobiDB-lite"/>
    </source>
</evidence>
<proteinExistence type="inferred from homology"/>
<evidence type="ECO:0000256" key="2">
    <source>
        <dbReference type="ARBA" id="ARBA00022679"/>
    </source>
</evidence>